<evidence type="ECO:0000256" key="1">
    <source>
        <dbReference type="SAM" id="Phobius"/>
    </source>
</evidence>
<dbReference type="EnsemblMetazoa" id="Aqu2.1.25985_001">
    <property type="protein sequence ID" value="Aqu2.1.25985_001"/>
    <property type="gene ID" value="Aqu2.1.25985"/>
</dbReference>
<proteinExistence type="predicted"/>
<dbReference type="InParanoid" id="A0A1X7UEB5"/>
<keyword evidence="1" id="KW-0812">Transmembrane</keyword>
<name>A0A1X7UEB5_AMPQE</name>
<dbReference type="AlphaFoldDB" id="A0A1X7UEB5"/>
<organism evidence="2">
    <name type="scientific">Amphimedon queenslandica</name>
    <name type="common">Sponge</name>
    <dbReference type="NCBI Taxonomy" id="400682"/>
    <lineage>
        <taxon>Eukaryota</taxon>
        <taxon>Metazoa</taxon>
        <taxon>Porifera</taxon>
        <taxon>Demospongiae</taxon>
        <taxon>Heteroscleromorpha</taxon>
        <taxon>Haplosclerida</taxon>
        <taxon>Niphatidae</taxon>
        <taxon>Amphimedon</taxon>
    </lineage>
</organism>
<accession>A0A1X7UEB5</accession>
<evidence type="ECO:0000313" key="2">
    <source>
        <dbReference type="EnsemblMetazoa" id="Aqu2.1.25985_001"/>
    </source>
</evidence>
<protein>
    <recommendedName>
        <fullName evidence="3">PiggyBac transposable element-derived protein domain-containing protein</fullName>
    </recommendedName>
</protein>
<sequence length="66" mass="7657">MPKKPTKWGIKTWTLADASNGHIWNVKEYTDLKGRVIMSTQTFFILHLHCFLSFMTIDSKLVVLFA</sequence>
<keyword evidence="1" id="KW-1133">Transmembrane helix</keyword>
<reference evidence="2" key="1">
    <citation type="submission" date="2017-05" db="UniProtKB">
        <authorList>
            <consortium name="EnsemblMetazoa"/>
        </authorList>
    </citation>
    <scope>IDENTIFICATION</scope>
</reference>
<evidence type="ECO:0008006" key="3">
    <source>
        <dbReference type="Google" id="ProtNLM"/>
    </source>
</evidence>
<feature type="transmembrane region" description="Helical" evidence="1">
    <location>
        <begin position="43"/>
        <end position="65"/>
    </location>
</feature>
<keyword evidence="1" id="KW-0472">Membrane</keyword>